<dbReference type="InterPro" id="IPR011990">
    <property type="entry name" value="TPR-like_helical_dom_sf"/>
</dbReference>
<reference evidence="2" key="1">
    <citation type="submission" date="2022-07" db="EMBL/GenBank/DDBJ databases">
        <authorList>
            <person name="Trinca V."/>
            <person name="Uliana J.V.C."/>
            <person name="Torres T.T."/>
            <person name="Ward R.J."/>
            <person name="Monesi N."/>
        </authorList>
    </citation>
    <scope>NUCLEOTIDE SEQUENCE</scope>
    <source>
        <strain evidence="2">HSMRA1968</strain>
        <tissue evidence="2">Whole embryos</tissue>
    </source>
</reference>
<dbReference type="PANTHER" id="PTHR46669:SF1">
    <property type="entry name" value="LEUCINE-RICH PPR MOTIF-CONTAINING PROTEIN, MITOCHONDRIAL"/>
    <property type="match status" value="1"/>
</dbReference>
<evidence type="ECO:0000256" key="1">
    <source>
        <dbReference type="PROSITE-ProRule" id="PRU00708"/>
    </source>
</evidence>
<gene>
    <name evidence="2" type="primary">lrpprc</name>
    <name evidence="2" type="ORF">Bhyg_05394</name>
</gene>
<feature type="repeat" description="PPR" evidence="1">
    <location>
        <begin position="232"/>
        <end position="266"/>
    </location>
</feature>
<dbReference type="InterPro" id="IPR002885">
    <property type="entry name" value="PPR_rpt"/>
</dbReference>
<dbReference type="GO" id="GO:0070129">
    <property type="term" value="P:regulation of mitochondrial translation"/>
    <property type="evidence" value="ECO:0007669"/>
    <property type="project" value="TreeGrafter"/>
</dbReference>
<name>A0A9Q0SAN0_9DIPT</name>
<dbReference type="PANTHER" id="PTHR46669">
    <property type="entry name" value="LEUCINE-RICH PPR MOTIF-CONTAINING PROTEIN, MITOCHONDRIAL"/>
    <property type="match status" value="1"/>
</dbReference>
<dbReference type="Pfam" id="PF13041">
    <property type="entry name" value="PPR_2"/>
    <property type="match status" value="1"/>
</dbReference>
<dbReference type="NCBIfam" id="TIGR00756">
    <property type="entry name" value="PPR"/>
    <property type="match status" value="2"/>
</dbReference>
<dbReference type="GO" id="GO:0003730">
    <property type="term" value="F:mRNA 3'-UTR binding"/>
    <property type="evidence" value="ECO:0007669"/>
    <property type="project" value="TreeGrafter"/>
</dbReference>
<sequence>MALTSVKVVRSFRYSRLLANFVLFSDQGGDGNAFTHKHWMHETRGFASITRQTWTNWDLLLRKLDQEIRKAGRISREDVDDVLKEIRQRKTVFSSQALLLIQCCGNCLPEELPDARTTLVCEVWKTLNKANVRIDVSHYNALMQVHLENEYPFSPTEILEEIKSRSIRPNRSLAGYAAGDAPDILGGARALAEHSKRSDTYQHMISCYCQAGEVDKAAAVIELMRSRQLSIGEQVFNALIWGHSQAFDIKSSVAILSHMKESGIEPTVLTYNALLCAYAKHGKIDEILKTLDECAANDVYLLDKYLLEVIYILSTNDHRDFVHKVMPRLRKLAGYNSVATKLILRLVNKGEEDIAYTIFKTLHRQARTDDGALSDDGTFLIKQMVKARRPTAKILYVCEKLQEEGLNGRAFLVAVEMAATFGRLDIALLLLTEVQKMGVPLKSHNFWPLICVQAAAGPNAVVSILRLMKSQFGIQPSRQTIREYVVPNMKRLSYDAIVSMLRTAGVSRSTAITSCLFDAIVQCKMKEAAILVSACSVTQPGLFIVPLADALAKTNDYQSYISIVRSICDNVSRMSRNARSLDEEEGYVFKSTENFVGHFAFAAITRLHCNPIEGAQKILSALIEQGMCLSKFYGDRIQSKLPETPEISALLHELISSGVKQTRRKAQSQPICHMVAKKPPALTNGIVKDVALEDFQTVEAVHELVANNQINKAIDFLNARKRSEHRGELREVAYNSICYRILNLLAEKGQDDDLSKIFESMERSNLLEINNVLVGPLIKVHLVNNDTKKALSAFTTIATKYNCTPWTHDLACNLIHSEDENNLKLLTELTAKIHGETYSLTNLVFAYVDCGRIQPARKYLKIIGRRILPQRITMACERFRGEGKSSSLEGLIEATKGFTYLDRQQMFFNLLLIYCTDESPEKALNLWKKMRTDVAPTDQFLSTLANYLEEKEQKVPFEIHSQKSSQVPSLGASKKINVTDESNILELMLQSNRLDAASQHVMKLLESNIYPLPHVFRKYMDKIVETSNYKILEQISPFLPLHVKKRISFDNRLCDIYRKDGKSDEYIDQMIRNFEMASDDKLDDLLENFPYSSVSGLFGQHPELIVKFENFAVNMTKKGIYSPINIIWMHHIENGNTNLAKSITENFLIHSTKIMFRHTTRVARERGDEKIANDLIKLVRDSKANEFGLGEVHSCLIDVLCLRGKYDEALKAIENALKDVPLERIQRNTLLKVQEGIEKAGKKFPYKVLDGGKANAANIGRTSK</sequence>
<evidence type="ECO:0000313" key="2">
    <source>
        <dbReference type="EMBL" id="KAJ6650150.1"/>
    </source>
</evidence>
<organism evidence="2 3">
    <name type="scientific">Pseudolycoriella hygida</name>
    <dbReference type="NCBI Taxonomy" id="35572"/>
    <lineage>
        <taxon>Eukaryota</taxon>
        <taxon>Metazoa</taxon>
        <taxon>Ecdysozoa</taxon>
        <taxon>Arthropoda</taxon>
        <taxon>Hexapoda</taxon>
        <taxon>Insecta</taxon>
        <taxon>Pterygota</taxon>
        <taxon>Neoptera</taxon>
        <taxon>Endopterygota</taxon>
        <taxon>Diptera</taxon>
        <taxon>Nematocera</taxon>
        <taxon>Sciaroidea</taxon>
        <taxon>Sciaridae</taxon>
        <taxon>Pseudolycoriella</taxon>
    </lineage>
</organism>
<dbReference type="Proteomes" id="UP001151699">
    <property type="component" value="Chromosome A"/>
</dbReference>
<dbReference type="GO" id="GO:0005634">
    <property type="term" value="C:nucleus"/>
    <property type="evidence" value="ECO:0007669"/>
    <property type="project" value="TreeGrafter"/>
</dbReference>
<feature type="repeat" description="PPR" evidence="1">
    <location>
        <begin position="267"/>
        <end position="301"/>
    </location>
</feature>
<dbReference type="Pfam" id="PF01535">
    <property type="entry name" value="PPR"/>
    <property type="match status" value="2"/>
</dbReference>
<comment type="caution">
    <text evidence="2">The sequence shown here is derived from an EMBL/GenBank/DDBJ whole genome shotgun (WGS) entry which is preliminary data.</text>
</comment>
<keyword evidence="3" id="KW-1185">Reference proteome</keyword>
<dbReference type="Gene3D" id="1.25.40.10">
    <property type="entry name" value="Tetratricopeptide repeat domain"/>
    <property type="match status" value="2"/>
</dbReference>
<dbReference type="GO" id="GO:0005739">
    <property type="term" value="C:mitochondrion"/>
    <property type="evidence" value="ECO:0007669"/>
    <property type="project" value="TreeGrafter"/>
</dbReference>
<protein>
    <submittedName>
        <fullName evidence="2">Leucine-rich PPR motif-containing protein, mitochondrial</fullName>
    </submittedName>
</protein>
<evidence type="ECO:0000313" key="3">
    <source>
        <dbReference type="Proteomes" id="UP001151699"/>
    </source>
</evidence>
<dbReference type="InterPro" id="IPR033490">
    <property type="entry name" value="LRP130"/>
</dbReference>
<dbReference type="EMBL" id="WJQU01000001">
    <property type="protein sequence ID" value="KAJ6650150.1"/>
    <property type="molecule type" value="Genomic_DNA"/>
</dbReference>
<dbReference type="PROSITE" id="PS51375">
    <property type="entry name" value="PPR"/>
    <property type="match status" value="3"/>
</dbReference>
<dbReference type="AlphaFoldDB" id="A0A9Q0SAN0"/>
<accession>A0A9Q0SAN0</accession>
<feature type="repeat" description="PPR" evidence="1">
    <location>
        <begin position="197"/>
        <end position="231"/>
    </location>
</feature>
<dbReference type="OrthoDB" id="185373at2759"/>
<proteinExistence type="predicted"/>